<gene>
    <name evidence="1" type="ordered locus">Taci_1640</name>
</gene>
<dbReference type="OrthoDB" id="5460858at2"/>
<dbReference type="RefSeq" id="WP_012870363.1">
    <property type="nucleotide sequence ID" value="NC_013522.1"/>
</dbReference>
<name>D1B763_THEAS</name>
<dbReference type="KEGG" id="tai:Taci_1640"/>
<accession>D1B763</accession>
<proteinExistence type="predicted"/>
<protein>
    <recommendedName>
        <fullName evidence="3">Cytosolic protein</fullName>
    </recommendedName>
</protein>
<reference evidence="1 2" key="1">
    <citation type="journal article" date="2009" name="Stand. Genomic Sci.">
        <title>Complete genome sequence of Thermanaerovibrio acidaminovorans type strain (Su883).</title>
        <authorList>
            <person name="Chovatia M."/>
            <person name="Sikorski J."/>
            <person name="Schroder M."/>
            <person name="Lapidus A."/>
            <person name="Nolan M."/>
            <person name="Tice H."/>
            <person name="Glavina Del Rio T."/>
            <person name="Copeland A."/>
            <person name="Cheng J.F."/>
            <person name="Lucas S."/>
            <person name="Chen F."/>
            <person name="Bruce D."/>
            <person name="Goodwin L."/>
            <person name="Pitluck S."/>
            <person name="Ivanova N."/>
            <person name="Mavromatis K."/>
            <person name="Ovchinnikova G."/>
            <person name="Pati A."/>
            <person name="Chen A."/>
            <person name="Palaniappan K."/>
            <person name="Land M."/>
            <person name="Hauser L."/>
            <person name="Chang Y.J."/>
            <person name="Jeffries C.D."/>
            <person name="Chain P."/>
            <person name="Saunders E."/>
            <person name="Detter J.C."/>
            <person name="Brettin T."/>
            <person name="Rohde M."/>
            <person name="Goker M."/>
            <person name="Spring S."/>
            <person name="Bristow J."/>
            <person name="Markowitz V."/>
            <person name="Hugenholtz P."/>
            <person name="Kyrpides N.C."/>
            <person name="Klenk H.P."/>
            <person name="Eisen J.A."/>
        </authorList>
    </citation>
    <scope>NUCLEOTIDE SEQUENCE [LARGE SCALE GENOMIC DNA]</scope>
    <source>
        <strain evidence="2">ATCC 49978 / DSM 6589 / Su883</strain>
    </source>
</reference>
<dbReference type="AlphaFoldDB" id="D1B763"/>
<dbReference type="HOGENOM" id="CLU_199027_0_0_0"/>
<sequence length="71" mass="8107">MSRVPFCTCVDHQCSAHPVNHEEGCTPCVAKNLAEGCIPVCFYRKIDPDMDRKQDYSFKGFARFVEDHLGR</sequence>
<dbReference type="Proteomes" id="UP000002030">
    <property type="component" value="Chromosome"/>
</dbReference>
<evidence type="ECO:0000313" key="2">
    <source>
        <dbReference type="Proteomes" id="UP000002030"/>
    </source>
</evidence>
<dbReference type="EnsemblBacteria" id="ACZ19854">
    <property type="protein sequence ID" value="ACZ19854"/>
    <property type="gene ID" value="Taci_1640"/>
</dbReference>
<evidence type="ECO:0000313" key="1">
    <source>
        <dbReference type="EMBL" id="ACZ19854.1"/>
    </source>
</evidence>
<dbReference type="STRING" id="525903.Taci_1640"/>
<keyword evidence="2" id="KW-1185">Reference proteome</keyword>
<dbReference type="EMBL" id="CP001818">
    <property type="protein sequence ID" value="ACZ19854.1"/>
    <property type="molecule type" value="Genomic_DNA"/>
</dbReference>
<dbReference type="Pfam" id="PF20095">
    <property type="entry name" value="DUF6485"/>
    <property type="match status" value="1"/>
</dbReference>
<organism evidence="1 2">
    <name type="scientific">Thermanaerovibrio acidaminovorans (strain ATCC 49978 / DSM 6589 / Su883)</name>
    <name type="common">Selenomonas acidaminovorans</name>
    <dbReference type="NCBI Taxonomy" id="525903"/>
    <lineage>
        <taxon>Bacteria</taxon>
        <taxon>Thermotogati</taxon>
        <taxon>Synergistota</taxon>
        <taxon>Synergistia</taxon>
        <taxon>Synergistales</taxon>
        <taxon>Synergistaceae</taxon>
        <taxon>Thermanaerovibrio</taxon>
    </lineage>
</organism>
<dbReference type="eggNOG" id="ENOG5033D13">
    <property type="taxonomic scope" value="Bacteria"/>
</dbReference>
<evidence type="ECO:0008006" key="3">
    <source>
        <dbReference type="Google" id="ProtNLM"/>
    </source>
</evidence>